<dbReference type="STRING" id="1423792.FD09_GL001815"/>
<dbReference type="InterPro" id="IPR001286">
    <property type="entry name" value="Glyco_hydro_59"/>
</dbReference>
<dbReference type="PANTHER" id="PTHR15172">
    <property type="entry name" value="GALACTOCEREBROSIDASE"/>
    <property type="match status" value="1"/>
</dbReference>
<accession>A0A0R1NA26</accession>
<dbReference type="PATRIC" id="fig|1423792.3.peg.1840"/>
<sequence length="848" mass="94782">MDATKFTIDGHDLHTDWGDANTFKGFGYLSCNNSSRLLLDYKWEHPEVYAQLLQLLFGGTHPLMRMLKIELGNDANTSSGTEPAPLRSAAGVVNVRRGMGFQLIADAKKIQPNLMTSLLRWGEPGWLRTLWRHVRGTDPDHEVPTEAYEPMYQYYKKTIIAAWQTYGFLFNYVDPDRNATRYPMYRYIQWFAKRLAVDDTGFPADFPIAQYQQIKIIAADQNYDTDFGSAMVADPALRALVPAVGYHYNTADGPAKPFTALADTYHHEVWYSEGIAPTTNGSLRQQDSRHTGIGGVQSSLDVANRWIKSYHQSRRSHYIFQPALAAFYPGVRYAHKDLIIAQTPWSGFFSVDNIGIQVLKHFTDFATAGWLDQTETAWRYINSATYSAAEGTENVSQQANEPSYLTLASPDGRDVSTIFVNDSDGPQHFIVQLANLLTNDKPFHMWETRGRERATEKWDDRVKQLVATLPAGDHYEITVPARAIATVTTLTDQPAYQRITAANPDVPLVVDAQQGILFQDDYAYQDKPADYLRDRGGAPQYTTDLGGAFEVQEISVGKRALVQQITEQERALDWEESSAPNFTIGDDRWENYRVNLGFTFDTSTRQNSAEGNYVALGLREQLDPDGSVMAAPYVTQLWPDGRLVLWEHGRIVARQYLRMFDAAVDHELIMAAVGHIITVLLDGAPQFEHRAVDRPALSGRVKVGTGYYHTIFHALSVTAVPHQVATSARRWDDLHPGLTYTGQWQHLAGQASDYWERSYSVGQADSPTPTTLQFHFRGTGFALIGGGNETGRLDIQVDDQLTQPLAAPLNAPAKQPNFIIAGLAAGEHTVTITVAQGSYLLDAIEVIE</sequence>
<keyword evidence="4" id="KW-0443">Lipid metabolism</keyword>
<dbReference type="GO" id="GO:0016020">
    <property type="term" value="C:membrane"/>
    <property type="evidence" value="ECO:0007669"/>
    <property type="project" value="GOC"/>
</dbReference>
<dbReference type="GO" id="GO:0005764">
    <property type="term" value="C:lysosome"/>
    <property type="evidence" value="ECO:0007669"/>
    <property type="project" value="TreeGrafter"/>
</dbReference>
<dbReference type="GO" id="GO:0004336">
    <property type="term" value="F:galactosylceramidase activity"/>
    <property type="evidence" value="ECO:0007669"/>
    <property type="project" value="UniProtKB-EC"/>
</dbReference>
<dbReference type="AlphaFoldDB" id="A0A0R1NA26"/>
<dbReference type="EC" id="3.2.1.46" evidence="2"/>
<dbReference type="InterPro" id="IPR049161">
    <property type="entry name" value="GH59_cat"/>
</dbReference>
<dbReference type="SUPFAM" id="SSF51445">
    <property type="entry name" value="(Trans)glycosidases"/>
    <property type="match status" value="1"/>
</dbReference>
<dbReference type="EMBL" id="AZEC01000003">
    <property type="protein sequence ID" value="KRL13787.1"/>
    <property type="molecule type" value="Genomic_DNA"/>
</dbReference>
<dbReference type="OrthoDB" id="9802318at2"/>
<keyword evidence="3" id="KW-0746">Sphingolipid metabolism</keyword>
<evidence type="ECO:0000256" key="4">
    <source>
        <dbReference type="ARBA" id="ARBA00022963"/>
    </source>
</evidence>
<dbReference type="Pfam" id="PF02057">
    <property type="entry name" value="Glyco_hydro_59"/>
    <property type="match status" value="1"/>
</dbReference>
<gene>
    <name evidence="7" type="ORF">FD09_GL001815</name>
</gene>
<comment type="caution">
    <text evidence="7">The sequence shown here is derived from an EMBL/GenBank/DDBJ whole genome shotgun (WGS) entry which is preliminary data.</text>
</comment>
<keyword evidence="4" id="KW-0442">Lipid degradation</keyword>
<keyword evidence="8" id="KW-1185">Reference proteome</keyword>
<dbReference type="Gene3D" id="3.20.20.70">
    <property type="entry name" value="Aldolase class I"/>
    <property type="match status" value="1"/>
</dbReference>
<evidence type="ECO:0000256" key="3">
    <source>
        <dbReference type="ARBA" id="ARBA00022919"/>
    </source>
</evidence>
<dbReference type="InterPro" id="IPR017853">
    <property type="entry name" value="GH"/>
</dbReference>
<dbReference type="Proteomes" id="UP000051330">
    <property type="component" value="Unassembled WGS sequence"/>
</dbReference>
<comment type="similarity">
    <text evidence="1">Belongs to the glycosyl hydrolase 59 family.</text>
</comment>
<protein>
    <recommendedName>
        <fullName evidence="2">galactosylceramidase</fullName>
        <ecNumber evidence="2">3.2.1.46</ecNumber>
    </recommendedName>
    <alternativeName>
        <fullName evidence="5">Galactosylceramidase</fullName>
    </alternativeName>
</protein>
<evidence type="ECO:0000313" key="8">
    <source>
        <dbReference type="Proteomes" id="UP000051330"/>
    </source>
</evidence>
<evidence type="ECO:0000256" key="2">
    <source>
        <dbReference type="ARBA" id="ARBA00012657"/>
    </source>
</evidence>
<dbReference type="Gene3D" id="3.20.20.80">
    <property type="entry name" value="Glycosidases"/>
    <property type="match status" value="1"/>
</dbReference>
<dbReference type="GO" id="GO:0006683">
    <property type="term" value="P:galactosylceramide catabolic process"/>
    <property type="evidence" value="ECO:0007669"/>
    <property type="project" value="InterPro"/>
</dbReference>
<dbReference type="RefSeq" id="WP_057818663.1">
    <property type="nucleotide sequence ID" value="NZ_AZEC01000003.1"/>
</dbReference>
<dbReference type="PANTHER" id="PTHR15172:SF1">
    <property type="entry name" value="GALACTOCEREBROSIDASE"/>
    <property type="match status" value="1"/>
</dbReference>
<dbReference type="Gene3D" id="2.60.120.560">
    <property type="entry name" value="Exo-inulinase, domain 1"/>
    <property type="match status" value="1"/>
</dbReference>
<dbReference type="InterPro" id="IPR013785">
    <property type="entry name" value="Aldolase_TIM"/>
</dbReference>
<reference evidence="7 8" key="1">
    <citation type="journal article" date="2015" name="Genome Announc.">
        <title>Expanding the biotechnology potential of lactobacilli through comparative genomics of 213 strains and associated genera.</title>
        <authorList>
            <person name="Sun Z."/>
            <person name="Harris H.M."/>
            <person name="McCann A."/>
            <person name="Guo C."/>
            <person name="Argimon S."/>
            <person name="Zhang W."/>
            <person name="Yang X."/>
            <person name="Jeffery I.B."/>
            <person name="Cooney J.C."/>
            <person name="Kagawa T.F."/>
            <person name="Liu W."/>
            <person name="Song Y."/>
            <person name="Salvetti E."/>
            <person name="Wrobel A."/>
            <person name="Rasinkangas P."/>
            <person name="Parkhill J."/>
            <person name="Rea M.C."/>
            <person name="O'Sullivan O."/>
            <person name="Ritari J."/>
            <person name="Douillard F.P."/>
            <person name="Paul Ross R."/>
            <person name="Yang R."/>
            <person name="Briner A.E."/>
            <person name="Felis G.E."/>
            <person name="de Vos W.M."/>
            <person name="Barrangou R."/>
            <person name="Klaenhammer T.R."/>
            <person name="Caufield P.W."/>
            <person name="Cui Y."/>
            <person name="Zhang H."/>
            <person name="O'Toole P.W."/>
        </authorList>
    </citation>
    <scope>NUCLEOTIDE SEQUENCE [LARGE SCALE GENOMIC DNA]</scope>
    <source>
        <strain evidence="7 8">DSM 12744</strain>
    </source>
</reference>
<dbReference type="Gene3D" id="2.60.120.260">
    <property type="entry name" value="Galactose-binding domain-like"/>
    <property type="match status" value="1"/>
</dbReference>
<evidence type="ECO:0000256" key="1">
    <source>
        <dbReference type="ARBA" id="ARBA00005637"/>
    </source>
</evidence>
<proteinExistence type="inferred from homology"/>
<organism evidence="7 8">
    <name type="scientific">Schleiferilactobacillus perolens DSM 12744</name>
    <dbReference type="NCBI Taxonomy" id="1423792"/>
    <lineage>
        <taxon>Bacteria</taxon>
        <taxon>Bacillati</taxon>
        <taxon>Bacillota</taxon>
        <taxon>Bacilli</taxon>
        <taxon>Lactobacillales</taxon>
        <taxon>Lactobacillaceae</taxon>
        <taxon>Schleiferilactobacillus</taxon>
    </lineage>
</organism>
<evidence type="ECO:0000256" key="5">
    <source>
        <dbReference type="ARBA" id="ARBA00033098"/>
    </source>
</evidence>
<evidence type="ECO:0000313" key="7">
    <source>
        <dbReference type="EMBL" id="KRL13787.1"/>
    </source>
</evidence>
<name>A0A0R1NA26_9LACO</name>
<evidence type="ECO:0000259" key="6">
    <source>
        <dbReference type="Pfam" id="PF02057"/>
    </source>
</evidence>
<feature type="domain" description="Glycosyl hydrolase family 59 catalytic" evidence="6">
    <location>
        <begin position="23"/>
        <end position="363"/>
    </location>
</feature>